<evidence type="ECO:0000313" key="4">
    <source>
        <dbReference type="Proteomes" id="UP001159363"/>
    </source>
</evidence>
<keyword evidence="2" id="KW-1133">Transmembrane helix</keyword>
<protein>
    <recommendedName>
        <fullName evidence="5">HTH CENPB-type domain-containing protein</fullName>
    </recommendedName>
</protein>
<keyword evidence="2" id="KW-0812">Transmembrane</keyword>
<dbReference type="Proteomes" id="UP001159363">
    <property type="component" value="Chromosome 5"/>
</dbReference>
<feature type="transmembrane region" description="Helical" evidence="2">
    <location>
        <begin position="640"/>
        <end position="659"/>
    </location>
</feature>
<proteinExistence type="predicted"/>
<name>A0ABQ9HB58_9NEOP</name>
<reference evidence="3 4" key="1">
    <citation type="submission" date="2023-02" db="EMBL/GenBank/DDBJ databases">
        <title>LHISI_Scaffold_Assembly.</title>
        <authorList>
            <person name="Stuart O.P."/>
            <person name="Cleave R."/>
            <person name="Magrath M.J.L."/>
            <person name="Mikheyev A.S."/>
        </authorList>
    </citation>
    <scope>NUCLEOTIDE SEQUENCE [LARGE SCALE GENOMIC DNA]</scope>
    <source>
        <strain evidence="3">Daus_M_001</strain>
        <tissue evidence="3">Leg muscle</tissue>
    </source>
</reference>
<keyword evidence="2" id="KW-0472">Membrane</keyword>
<organism evidence="3 4">
    <name type="scientific">Dryococelus australis</name>
    <dbReference type="NCBI Taxonomy" id="614101"/>
    <lineage>
        <taxon>Eukaryota</taxon>
        <taxon>Metazoa</taxon>
        <taxon>Ecdysozoa</taxon>
        <taxon>Arthropoda</taxon>
        <taxon>Hexapoda</taxon>
        <taxon>Insecta</taxon>
        <taxon>Pterygota</taxon>
        <taxon>Neoptera</taxon>
        <taxon>Polyneoptera</taxon>
        <taxon>Phasmatodea</taxon>
        <taxon>Verophasmatodea</taxon>
        <taxon>Anareolatae</taxon>
        <taxon>Phasmatidae</taxon>
        <taxon>Eurycanthinae</taxon>
        <taxon>Dryococelus</taxon>
    </lineage>
</organism>
<evidence type="ECO:0000256" key="2">
    <source>
        <dbReference type="SAM" id="Phobius"/>
    </source>
</evidence>
<dbReference type="EMBL" id="JARBHB010000006">
    <property type="protein sequence ID" value="KAJ8881523.1"/>
    <property type="molecule type" value="Genomic_DNA"/>
</dbReference>
<feature type="transmembrane region" description="Helical" evidence="2">
    <location>
        <begin position="532"/>
        <end position="553"/>
    </location>
</feature>
<evidence type="ECO:0000313" key="3">
    <source>
        <dbReference type="EMBL" id="KAJ8881523.1"/>
    </source>
</evidence>
<keyword evidence="4" id="KW-1185">Reference proteome</keyword>
<comment type="caution">
    <text evidence="3">The sequence shown here is derived from an EMBL/GenBank/DDBJ whole genome shotgun (WGS) entry which is preliminary data.</text>
</comment>
<sequence length="1713" mass="188297">MAILLGRTTVERAETISCASSKPATFRATRAMFRNAKNVKRAGTRVFNMCSRRLAIDSCEAPSLRCSLEDLAGPLAWCFLPAFDYEECGRAKGDTATRFKGAIAANRKALNWCTWFLSHCVYLCDFQRCRYYFISVNCACTDRFPVHPLSDSCSKRQWLEWGARNVNFVMQSEEIVFSVDKAAVIETLQKLSSFFVSVCSIPKWYKETGMTESERQSRRPKLLICSHLKSNRLLGEIKSSQQEDNLDKLWAVETGIYDILVRSVHTFADCYGNLNLSTSRSVVNVIRKLFRLTAYCRRLAVHVELLNCTCVAVGSRPTGIWAREHPSLTGRPLFSFGVAMAERLARLPPTMANRFQSPAESPDFRKLGSCRTMPLVDGFDRGSPVSPAPYSLQSPSSALETSLLRAAQNLFTSSFPFLMRLFPLYTVTPLTLFPVLRRALIPAGHYTDQSKLWISMSGNCGDIAFQCGVLNGNHRFMFMVVFWNDKVEFVVHCTIDETQLTHTTSTRTPPNKYGTKPYFIVSMRTFVSSSQFVVYQTTIYLVFGVVAVVVIRLHSLTKVNRVRFPAGSHSDLRLCESCQTMQLSGCGSPVAPVAGPVPTATAIVAPFSIANCETHEANVEFTRDLVVQLVENLPTKRMNLVWVLGPFIAWRQATIWLGIGALDSPEQPATVGAAQLTLKICHSCSSLKLSSNVVPKVLSGLKVELPVVQISGEHHSKGSQSPCKSVAISENSFTSVSGDGAEPGQLCSTDADKKHVDTDTDTTEYESAGDSTVPPSPLGSLAGDCYTPDRSDQSADISPVGVKCSPYAQVKQTTEKAEVPILGVELPQVQNGLNITGLCSAFEGVSLNSPQSGVKSPLLVEAEKPSNISGLCLALDGVHLNSPSSAVSESASDSICDSSLDLQSTPLNKEKLSIPFRTQNFAEYCKAVEDNREQSVSSLPASGEPPENVCVPVGSFSEVQKSLQRSKTPVVERCDTDAKLVVETEFFTELPNKTSTPTDETISTTEKAEDIVKELVETALESVLISSAEKAYTKFGEAFESTPDAIPATVVKPKCLEEETSLSVNSVSLSAVAKSLQETFELPEVSFAYKTEVTAEPLNQTFEVLTDVGQEPKSEVVQLLDTSFDFLPAPSSDIKTKEPLNTTFNFLSTSSGNIKTEEPLNTTFELLPHVHLDSKSQEVLQSFNKTSEQPLEDITVYNTDSIADTLKRADLLAYVQCENQDVAESLNKTFELITKDSPYKTKVTEQLFNTTFELEDEEFVGKHPEIEKSNSTVVNGEGKDTLFNGIDLNGNTQLQAVQRVKGECENFSRKSVSSPPVKFVSLSSERESKYEKNAVNISNCADQFLQQVLCTGESDTCEIAGQDHALPSHINGDEQSLPVQCEVSDTSKLIELYKICDEQQRDLEKDDEFVNAEAFFRNEQVVLKSSETSLCSSVSEELPKVKSDTTDFNREVTFEQISVEAKRLSQQFAISASEITANLCVGNVPDITEMENSNRVEGTNRSGLGSTPVSNKQSPRSVHGSRGSSPAKRPVGGDVTPKNKQKAVSNALKELDYTEVEDPFKPRSRIQNSPPREASVPCRDVCKTRSMKMKSWNLDFSAYVDTKGTCGLLTPLVCGVSQLLSWPEARREAIKMGLENFKASNGWLAKFKSLESHNTVCGEEAGVDSNILESWQPKLEALCAEQSASRVRPAMVVKGVKRGVQFFSAQTVMEPKR</sequence>
<gene>
    <name evidence="3" type="ORF">PR048_018005</name>
</gene>
<feature type="compositionally biased region" description="Polar residues" evidence="1">
    <location>
        <begin position="1496"/>
        <end position="1516"/>
    </location>
</feature>
<feature type="region of interest" description="Disordered" evidence="1">
    <location>
        <begin position="735"/>
        <end position="781"/>
    </location>
</feature>
<evidence type="ECO:0000256" key="1">
    <source>
        <dbReference type="SAM" id="MobiDB-lite"/>
    </source>
</evidence>
<accession>A0ABQ9HB58</accession>
<feature type="region of interest" description="Disordered" evidence="1">
    <location>
        <begin position="1558"/>
        <end position="1577"/>
    </location>
</feature>
<feature type="region of interest" description="Disordered" evidence="1">
    <location>
        <begin position="1496"/>
        <end position="1548"/>
    </location>
</feature>
<evidence type="ECO:0008006" key="5">
    <source>
        <dbReference type="Google" id="ProtNLM"/>
    </source>
</evidence>